<dbReference type="InterPro" id="IPR049492">
    <property type="entry name" value="BD-FAE-like_dom"/>
</dbReference>
<sequence>MGKFFLLFCLVCPSFAFPKDIYIWDGEKMPYAAKSSKNVGGGEEERYSEIAFPFMRYFKAENNNGEPTAAVLILGGGGYRQLALQKDAVPAAKLLSKNGLACFVLAYRLPDNRDGALQDARRAMRLIYKNAKALNIDPEKIGVMGFSAGGHLAARLSNEDMDFYEKLDGADDFPKKAAFSVLIYPAYLADKETLELSSEIKASQKSPRAFIMQTQDDKAYEASSVSYMLALRKFGVPVDFHYFHKGGHGYGLGIKGVPASAWADLLLEWMRFNKFAN</sequence>
<dbReference type="InterPro" id="IPR050300">
    <property type="entry name" value="GDXG_lipolytic_enzyme"/>
</dbReference>
<evidence type="ECO:0000256" key="1">
    <source>
        <dbReference type="ARBA" id="ARBA00022801"/>
    </source>
</evidence>
<organism evidence="3 4">
    <name type="scientific">Intestinicryptomonas porci</name>
    <dbReference type="NCBI Taxonomy" id="2926320"/>
    <lineage>
        <taxon>Bacteria</taxon>
        <taxon>Pseudomonadati</taxon>
        <taxon>Verrucomicrobiota</taxon>
        <taxon>Opitutia</taxon>
        <taxon>Opitutales</taxon>
        <taxon>Intestinicryptomonaceae</taxon>
        <taxon>Intestinicryptomonas</taxon>
    </lineage>
</organism>
<evidence type="ECO:0000313" key="3">
    <source>
        <dbReference type="EMBL" id="MDX8415531.1"/>
    </source>
</evidence>
<dbReference type="Proteomes" id="UP001275932">
    <property type="component" value="Unassembled WGS sequence"/>
</dbReference>
<gene>
    <name evidence="3" type="ORF">MOX91_04970</name>
</gene>
<dbReference type="SUPFAM" id="SSF53474">
    <property type="entry name" value="alpha/beta-Hydrolases"/>
    <property type="match status" value="1"/>
</dbReference>
<reference evidence="3 4" key="1">
    <citation type="submission" date="2022-03" db="EMBL/GenBank/DDBJ databases">
        <title>Novel taxa within the pig intestine.</title>
        <authorList>
            <person name="Wylensek D."/>
            <person name="Bishof K."/>
            <person name="Afrizal A."/>
            <person name="Clavel T."/>
        </authorList>
    </citation>
    <scope>NUCLEOTIDE SEQUENCE [LARGE SCALE GENOMIC DNA]</scope>
    <source>
        <strain evidence="3 4">CLA-KB-P66</strain>
    </source>
</reference>
<name>A0ABU4WG44_9BACT</name>
<evidence type="ECO:0000259" key="2">
    <source>
        <dbReference type="Pfam" id="PF20434"/>
    </source>
</evidence>
<keyword evidence="1 3" id="KW-0378">Hydrolase</keyword>
<dbReference type="RefSeq" id="WP_370396978.1">
    <property type="nucleotide sequence ID" value="NZ_JALBUT010000005.1"/>
</dbReference>
<feature type="domain" description="BD-FAE-like" evidence="2">
    <location>
        <begin position="62"/>
        <end position="227"/>
    </location>
</feature>
<dbReference type="PANTHER" id="PTHR48081:SF6">
    <property type="entry name" value="PEPTIDASE S9 PROLYL OLIGOPEPTIDASE CATALYTIC DOMAIN-CONTAINING PROTEIN"/>
    <property type="match status" value="1"/>
</dbReference>
<dbReference type="GO" id="GO:0016787">
    <property type="term" value="F:hydrolase activity"/>
    <property type="evidence" value="ECO:0007669"/>
    <property type="project" value="UniProtKB-KW"/>
</dbReference>
<protein>
    <submittedName>
        <fullName evidence="3">Alpha/beta hydrolase</fullName>
    </submittedName>
</protein>
<evidence type="ECO:0000313" key="4">
    <source>
        <dbReference type="Proteomes" id="UP001275932"/>
    </source>
</evidence>
<dbReference type="Gene3D" id="3.40.50.1820">
    <property type="entry name" value="alpha/beta hydrolase"/>
    <property type="match status" value="1"/>
</dbReference>
<dbReference type="EMBL" id="JALBUT010000005">
    <property type="protein sequence ID" value="MDX8415531.1"/>
    <property type="molecule type" value="Genomic_DNA"/>
</dbReference>
<dbReference type="InterPro" id="IPR029058">
    <property type="entry name" value="AB_hydrolase_fold"/>
</dbReference>
<dbReference type="Pfam" id="PF20434">
    <property type="entry name" value="BD-FAE"/>
    <property type="match status" value="1"/>
</dbReference>
<keyword evidence="4" id="KW-1185">Reference proteome</keyword>
<proteinExistence type="predicted"/>
<dbReference type="PANTHER" id="PTHR48081">
    <property type="entry name" value="AB HYDROLASE SUPERFAMILY PROTEIN C4A8.06C"/>
    <property type="match status" value="1"/>
</dbReference>
<comment type="caution">
    <text evidence="3">The sequence shown here is derived from an EMBL/GenBank/DDBJ whole genome shotgun (WGS) entry which is preliminary data.</text>
</comment>
<accession>A0ABU4WG44</accession>